<proteinExistence type="predicted"/>
<dbReference type="InterPro" id="IPR001647">
    <property type="entry name" value="HTH_TetR"/>
</dbReference>
<evidence type="ECO:0000256" key="3">
    <source>
        <dbReference type="ARBA" id="ARBA00023163"/>
    </source>
</evidence>
<dbReference type="SUPFAM" id="SSF46689">
    <property type="entry name" value="Homeodomain-like"/>
    <property type="match status" value="1"/>
</dbReference>
<dbReference type="PRINTS" id="PR00455">
    <property type="entry name" value="HTHTETR"/>
</dbReference>
<dbReference type="RefSeq" id="WP_135445830.1">
    <property type="nucleotide sequence ID" value="NZ_SRLE01000012.1"/>
</dbReference>
<feature type="domain" description="HTH tetR-type" evidence="5">
    <location>
        <begin position="6"/>
        <end position="66"/>
    </location>
</feature>
<dbReference type="GO" id="GO:0003677">
    <property type="term" value="F:DNA binding"/>
    <property type="evidence" value="ECO:0007669"/>
    <property type="project" value="UniProtKB-UniRule"/>
</dbReference>
<dbReference type="InterPro" id="IPR023772">
    <property type="entry name" value="DNA-bd_HTH_TetR-type_CS"/>
</dbReference>
<reference evidence="6 7" key="1">
    <citation type="submission" date="2019-04" db="EMBL/GenBank/DDBJ databases">
        <title>Taxonomy of novel Haliea sp. from mangrove soil of West Coast of India.</title>
        <authorList>
            <person name="Verma A."/>
            <person name="Kumar P."/>
            <person name="Krishnamurthi S."/>
        </authorList>
    </citation>
    <scope>NUCLEOTIDE SEQUENCE [LARGE SCALE GENOMIC DNA]</scope>
    <source>
        <strain evidence="6 7">SAOS-164</strain>
    </source>
</reference>
<dbReference type="PANTHER" id="PTHR47506">
    <property type="entry name" value="TRANSCRIPTIONAL REGULATORY PROTEIN"/>
    <property type="match status" value="1"/>
</dbReference>
<evidence type="ECO:0000313" key="6">
    <source>
        <dbReference type="EMBL" id="TGD71786.1"/>
    </source>
</evidence>
<sequence length="209" mass="23723">MSKRGEDRREKILDVAQASILQKGFSATSIEEILEKAHITKGGFFYHFPGKSELARALVERYLRDDMVFFDTLERRARELSDDPLQQMLLFINLLAEAMENLEDVHPGCLVASFTYESQLLDEDIKALIATGTLQWREKFAGMLARIEESHRANLEVDHDEVADMLSATIEGGIILSRVMADKALLVQQLKQYRNYIKLMYTPAAGVLA</sequence>
<evidence type="ECO:0000256" key="4">
    <source>
        <dbReference type="PROSITE-ProRule" id="PRU00335"/>
    </source>
</evidence>
<dbReference type="Proteomes" id="UP000298050">
    <property type="component" value="Unassembled WGS sequence"/>
</dbReference>
<evidence type="ECO:0000256" key="1">
    <source>
        <dbReference type="ARBA" id="ARBA00023015"/>
    </source>
</evidence>
<dbReference type="PROSITE" id="PS01081">
    <property type="entry name" value="HTH_TETR_1"/>
    <property type="match status" value="1"/>
</dbReference>
<gene>
    <name evidence="6" type="ORF">E4634_16865</name>
</gene>
<evidence type="ECO:0000259" key="5">
    <source>
        <dbReference type="PROSITE" id="PS50977"/>
    </source>
</evidence>
<accession>A0A4Z0LX97</accession>
<name>A0A4Z0LX97_9GAMM</name>
<dbReference type="PROSITE" id="PS50977">
    <property type="entry name" value="HTH_TETR_2"/>
    <property type="match status" value="1"/>
</dbReference>
<keyword evidence="7" id="KW-1185">Reference proteome</keyword>
<dbReference type="Pfam" id="PF16925">
    <property type="entry name" value="TetR_C_13"/>
    <property type="match status" value="1"/>
</dbReference>
<dbReference type="InterPro" id="IPR009057">
    <property type="entry name" value="Homeodomain-like_sf"/>
</dbReference>
<dbReference type="InterPro" id="IPR011075">
    <property type="entry name" value="TetR_C"/>
</dbReference>
<dbReference type="Gene3D" id="1.10.357.10">
    <property type="entry name" value="Tetracycline Repressor, domain 2"/>
    <property type="match status" value="1"/>
</dbReference>
<dbReference type="OrthoDB" id="9798857at2"/>
<evidence type="ECO:0000313" key="7">
    <source>
        <dbReference type="Proteomes" id="UP000298050"/>
    </source>
</evidence>
<protein>
    <submittedName>
        <fullName evidence="6">TetR/AcrR family transcriptional regulator</fullName>
    </submittedName>
</protein>
<organism evidence="6 7">
    <name type="scientific">Mangrovimicrobium sediminis</name>
    <dbReference type="NCBI Taxonomy" id="2562682"/>
    <lineage>
        <taxon>Bacteria</taxon>
        <taxon>Pseudomonadati</taxon>
        <taxon>Pseudomonadota</taxon>
        <taxon>Gammaproteobacteria</taxon>
        <taxon>Cellvibrionales</taxon>
        <taxon>Halieaceae</taxon>
        <taxon>Mangrovimicrobium</taxon>
    </lineage>
</organism>
<keyword evidence="3" id="KW-0804">Transcription</keyword>
<dbReference type="PANTHER" id="PTHR47506:SF1">
    <property type="entry name" value="HTH-TYPE TRANSCRIPTIONAL REGULATOR YJDC"/>
    <property type="match status" value="1"/>
</dbReference>
<dbReference type="Pfam" id="PF00440">
    <property type="entry name" value="TetR_N"/>
    <property type="match status" value="1"/>
</dbReference>
<evidence type="ECO:0000256" key="2">
    <source>
        <dbReference type="ARBA" id="ARBA00023125"/>
    </source>
</evidence>
<dbReference type="SUPFAM" id="SSF48498">
    <property type="entry name" value="Tetracyclin repressor-like, C-terminal domain"/>
    <property type="match status" value="1"/>
</dbReference>
<keyword evidence="1" id="KW-0805">Transcription regulation</keyword>
<dbReference type="EMBL" id="SRLE01000012">
    <property type="protein sequence ID" value="TGD71786.1"/>
    <property type="molecule type" value="Genomic_DNA"/>
</dbReference>
<dbReference type="AlphaFoldDB" id="A0A4Z0LX97"/>
<keyword evidence="2 4" id="KW-0238">DNA-binding</keyword>
<feature type="DNA-binding region" description="H-T-H motif" evidence="4">
    <location>
        <begin position="29"/>
        <end position="48"/>
    </location>
</feature>
<comment type="caution">
    <text evidence="6">The sequence shown here is derived from an EMBL/GenBank/DDBJ whole genome shotgun (WGS) entry which is preliminary data.</text>
</comment>
<dbReference type="InterPro" id="IPR036271">
    <property type="entry name" value="Tet_transcr_reg_TetR-rel_C_sf"/>
</dbReference>